<accession>L8GI63</accession>
<dbReference type="VEuPathDB" id="AmoebaDB:ACA1_156870"/>
<dbReference type="OrthoDB" id="17071at2759"/>
<dbReference type="RefSeq" id="XP_004334557.1">
    <property type="nucleotide sequence ID" value="XM_004334509.1"/>
</dbReference>
<dbReference type="Proteomes" id="UP000011083">
    <property type="component" value="Unassembled WGS sequence"/>
</dbReference>
<dbReference type="Gene3D" id="3.40.462.20">
    <property type="match status" value="1"/>
</dbReference>
<sequence length="136" mass="15605">MVPHGRNYYQSGIFLKDLNEEVISIIGKHYQAVPSPMSVVMIETEGGKIAELPEDECAVSWRQTRFCVNVVAAWEKLKPYKTDSTYINMFNVPQEEKDKIPIAEFFGTHAARVKEIKLKWDPKNVFQAQTNILKMA</sequence>
<dbReference type="GeneID" id="14913043"/>
<dbReference type="InterPro" id="IPR012951">
    <property type="entry name" value="BBE"/>
</dbReference>
<keyword evidence="3" id="KW-1185">Reference proteome</keyword>
<dbReference type="STRING" id="1257118.L8GI63"/>
<name>L8GI63_ACACF</name>
<evidence type="ECO:0000259" key="1">
    <source>
        <dbReference type="Pfam" id="PF08031"/>
    </source>
</evidence>
<feature type="domain" description="Berberine/berberine-like" evidence="1">
    <location>
        <begin position="103"/>
        <end position="132"/>
    </location>
</feature>
<reference evidence="2 3" key="1">
    <citation type="journal article" date="2013" name="Genome Biol.">
        <title>Genome of Acanthamoeba castellanii highlights extensive lateral gene transfer and early evolution of tyrosine kinase signaling.</title>
        <authorList>
            <person name="Clarke M."/>
            <person name="Lohan A.J."/>
            <person name="Liu B."/>
            <person name="Lagkouvardos I."/>
            <person name="Roy S."/>
            <person name="Zafar N."/>
            <person name="Bertelli C."/>
            <person name="Schilde C."/>
            <person name="Kianianmomeni A."/>
            <person name="Burglin T.R."/>
            <person name="Frech C."/>
            <person name="Turcotte B."/>
            <person name="Kopec K.O."/>
            <person name="Synnott J.M."/>
            <person name="Choo C."/>
            <person name="Paponov I."/>
            <person name="Finkler A."/>
            <person name="Soon Heng Tan C."/>
            <person name="Hutchins A.P."/>
            <person name="Weinmeier T."/>
            <person name="Rattei T."/>
            <person name="Chu J.S."/>
            <person name="Gimenez G."/>
            <person name="Irimia M."/>
            <person name="Rigden D.J."/>
            <person name="Fitzpatrick D.A."/>
            <person name="Lorenzo-Morales J."/>
            <person name="Bateman A."/>
            <person name="Chiu C.H."/>
            <person name="Tang P."/>
            <person name="Hegemann P."/>
            <person name="Fromm H."/>
            <person name="Raoult D."/>
            <person name="Greub G."/>
            <person name="Miranda-Saavedra D."/>
            <person name="Chen N."/>
            <person name="Nash P."/>
            <person name="Ginger M.L."/>
            <person name="Horn M."/>
            <person name="Schaap P."/>
            <person name="Caler L."/>
            <person name="Loftus B."/>
        </authorList>
    </citation>
    <scope>NUCLEOTIDE SEQUENCE [LARGE SCALE GENOMIC DNA]</scope>
    <source>
        <strain evidence="2 3">Neff</strain>
    </source>
</reference>
<dbReference type="Pfam" id="PF08031">
    <property type="entry name" value="BBE"/>
    <property type="match status" value="1"/>
</dbReference>
<evidence type="ECO:0000313" key="3">
    <source>
        <dbReference type="Proteomes" id="UP000011083"/>
    </source>
</evidence>
<organism evidence="2 3">
    <name type="scientific">Acanthamoeba castellanii (strain ATCC 30010 / Neff)</name>
    <dbReference type="NCBI Taxonomy" id="1257118"/>
    <lineage>
        <taxon>Eukaryota</taxon>
        <taxon>Amoebozoa</taxon>
        <taxon>Discosea</taxon>
        <taxon>Longamoebia</taxon>
        <taxon>Centramoebida</taxon>
        <taxon>Acanthamoebidae</taxon>
        <taxon>Acanthamoeba</taxon>
    </lineage>
</organism>
<proteinExistence type="predicted"/>
<dbReference type="GO" id="GO:0016491">
    <property type="term" value="F:oxidoreductase activity"/>
    <property type="evidence" value="ECO:0007669"/>
    <property type="project" value="InterPro"/>
</dbReference>
<gene>
    <name evidence="2" type="ORF">ACA1_156870</name>
</gene>
<dbReference type="KEGG" id="acan:ACA1_156870"/>
<dbReference type="EMBL" id="KB008109">
    <property type="protein sequence ID" value="ELR12544.1"/>
    <property type="molecule type" value="Genomic_DNA"/>
</dbReference>
<dbReference type="AlphaFoldDB" id="L8GI63"/>
<dbReference type="GO" id="GO:0050660">
    <property type="term" value="F:flavin adenine dinucleotide binding"/>
    <property type="evidence" value="ECO:0007669"/>
    <property type="project" value="InterPro"/>
</dbReference>
<protein>
    <submittedName>
        <fullName evidence="2">FAD/FMNcontaining oxidoreductase</fullName>
    </submittedName>
</protein>
<evidence type="ECO:0000313" key="2">
    <source>
        <dbReference type="EMBL" id="ELR12544.1"/>
    </source>
</evidence>